<accession>A0ABS1IVT4</accession>
<dbReference type="InterPro" id="IPR025518">
    <property type="entry name" value="DUF4406"/>
</dbReference>
<organism evidence="1 2">
    <name type="scientific">Limnobaculum allomyrinae</name>
    <dbReference type="NCBI Taxonomy" id="2791986"/>
    <lineage>
        <taxon>Bacteria</taxon>
        <taxon>Pseudomonadati</taxon>
        <taxon>Pseudomonadota</taxon>
        <taxon>Gammaproteobacteria</taxon>
        <taxon>Enterobacterales</taxon>
        <taxon>Budviciaceae</taxon>
        <taxon>Limnobaculum</taxon>
    </lineage>
</organism>
<dbReference type="RefSeq" id="WP_218468628.1">
    <property type="nucleotide sequence ID" value="NZ_JADRCR010000017.1"/>
</dbReference>
<evidence type="ECO:0000313" key="1">
    <source>
        <dbReference type="EMBL" id="MBK5145871.1"/>
    </source>
</evidence>
<gene>
    <name evidence="1" type="ORF">I2494_19570</name>
</gene>
<dbReference type="Proteomes" id="UP001296921">
    <property type="component" value="Unassembled WGS sequence"/>
</dbReference>
<reference evidence="1 2" key="1">
    <citation type="submission" date="2020-11" db="EMBL/GenBank/DDBJ databases">
        <title>Insectihabitans protaetiae gen. nov. sp. nov. and Insectihabitans allomyrinae sp. nov., isolated from larvae of Protaetia brevitarsis seulensis and Allomyrina dichotoma, respectively.</title>
        <authorList>
            <person name="Lee S.D."/>
            <person name="Byeon Y.-S."/>
            <person name="Kim S.-M."/>
            <person name="Yang H.L."/>
            <person name="Kim I.S."/>
        </authorList>
    </citation>
    <scope>NUCLEOTIDE SEQUENCE [LARGE SCALE GENOMIC DNA]</scope>
    <source>
        <strain evidence="1 2">BWR-B9</strain>
    </source>
</reference>
<evidence type="ECO:0000313" key="2">
    <source>
        <dbReference type="Proteomes" id="UP001296921"/>
    </source>
</evidence>
<dbReference type="Pfam" id="PF14359">
    <property type="entry name" value="DUF4406"/>
    <property type="match status" value="1"/>
</dbReference>
<dbReference type="EMBL" id="JADRCR010000017">
    <property type="protein sequence ID" value="MBK5145871.1"/>
    <property type="molecule type" value="Genomic_DNA"/>
</dbReference>
<proteinExistence type="predicted"/>
<protein>
    <submittedName>
        <fullName evidence="1">DUF4406 domain-containing protein</fullName>
    </submittedName>
</protein>
<sequence length="96" mass="10266">MKIYIAGPMSGRPNFNRPAFYDAAKDLTDQGYIVLNPATLPNGLTEKAYMDIGIAMLLNADTIYLLNGWKASAGALAELALAEKIGLVVIYQGESG</sequence>
<name>A0ABS1IVT4_9GAMM</name>
<comment type="caution">
    <text evidence="1">The sequence shown here is derived from an EMBL/GenBank/DDBJ whole genome shotgun (WGS) entry which is preliminary data.</text>
</comment>
<keyword evidence="2" id="KW-1185">Reference proteome</keyword>